<dbReference type="InterPro" id="IPR051085">
    <property type="entry name" value="MB_O-acyltransferase"/>
</dbReference>
<comment type="pathway">
    <text evidence="2 11">Glycan biosynthesis; alginate biosynthesis.</text>
</comment>
<keyword evidence="6 11" id="KW-0812">Transmembrane</keyword>
<keyword evidence="5 11" id="KW-0808">Transferase</keyword>
<name>A0A0U2RK91_9ALTE</name>
<dbReference type="GO" id="GO:0005886">
    <property type="term" value="C:plasma membrane"/>
    <property type="evidence" value="ECO:0007669"/>
    <property type="project" value="UniProtKB-SubCell"/>
</dbReference>
<dbReference type="STRING" id="1526571.AT746_04900"/>
<dbReference type="PIRSF" id="PIRSF500217">
    <property type="entry name" value="AlgI"/>
    <property type="match status" value="1"/>
</dbReference>
<evidence type="ECO:0000256" key="6">
    <source>
        <dbReference type="ARBA" id="ARBA00022692"/>
    </source>
</evidence>
<feature type="transmembrane region" description="Helical" evidence="12">
    <location>
        <begin position="185"/>
        <end position="211"/>
    </location>
</feature>
<keyword evidence="8 12" id="KW-1133">Transmembrane helix</keyword>
<keyword evidence="9 11" id="KW-0472">Membrane</keyword>
<feature type="transmembrane region" description="Helical" evidence="12">
    <location>
        <begin position="77"/>
        <end position="95"/>
    </location>
</feature>
<dbReference type="PANTHER" id="PTHR13285:SF23">
    <property type="entry name" value="TEICHOIC ACID D-ALANYLTRANSFERASE"/>
    <property type="match status" value="1"/>
</dbReference>
<organism evidence="13 14">
    <name type="scientific">Lacimicrobium alkaliphilum</name>
    <dbReference type="NCBI Taxonomy" id="1526571"/>
    <lineage>
        <taxon>Bacteria</taxon>
        <taxon>Pseudomonadati</taxon>
        <taxon>Pseudomonadota</taxon>
        <taxon>Gammaproteobacteria</taxon>
        <taxon>Alteromonadales</taxon>
        <taxon>Alteromonadaceae</taxon>
        <taxon>Lacimicrobium</taxon>
    </lineage>
</organism>
<evidence type="ECO:0000256" key="1">
    <source>
        <dbReference type="ARBA" id="ARBA00004651"/>
    </source>
</evidence>
<sequence length="520" mass="58783">MLFNSPEFLFAFLPLTLLAFFFCARRWGNEAAIGVLVVCSLFFYSWWNPVYLLLLLFSMVFNFKLGQRLGNSGSKTLLTVGVAVNLALIAYYKYAGFIVFNINATFDTSWDLGQILLPLAISFFTFQQIAYLVDSYKGITREYSFIHYALFVCFFPQLIAGPIVHHKEMLPQFMRNERYRFEVNHFVVGISIFAIGLFKKTVLADGVAVYANPVFAQVDAGQTVDFFTAWGGALAYTFQLYFDFSGYSDMAIGLARMFGIILPLNFYSPYKSASISEFWRRWHITLSRFLRDYIYIPLGGNRKGETKRYTNLFITMLLGGLWHGAGWNFVIWGALHGFYLAINHGWQRVTANFSEGVRKAGFYVFVSWMLTMLCVVIGWVFFRAVTLDGATGMLQSMAGMNGVAIPNGIAVRLGLTDLLYSLGISTPNGGGEIFMKTWLWNVVLLFAVVLLPNVQDLFARYQGSLSSLCYARSATFWPLMSVMQGNGFRVTWYWAAATGAMAALAVLTLSQVSEFLYFQF</sequence>
<keyword evidence="10 11" id="KW-0012">Acyltransferase</keyword>
<evidence type="ECO:0000256" key="4">
    <source>
        <dbReference type="ARBA" id="ARBA00022475"/>
    </source>
</evidence>
<keyword evidence="4 11" id="KW-1003">Cell membrane</keyword>
<dbReference type="Proteomes" id="UP000068447">
    <property type="component" value="Chromosome"/>
</dbReference>
<dbReference type="EC" id="2.3.1.-" evidence="11"/>
<evidence type="ECO:0000313" key="14">
    <source>
        <dbReference type="Proteomes" id="UP000068447"/>
    </source>
</evidence>
<dbReference type="KEGG" id="lal:AT746_04900"/>
<keyword evidence="14" id="KW-1185">Reference proteome</keyword>
<feature type="transmembrane region" description="Helical" evidence="12">
    <location>
        <begin position="362"/>
        <end position="382"/>
    </location>
</feature>
<evidence type="ECO:0000256" key="2">
    <source>
        <dbReference type="ARBA" id="ARBA00005182"/>
    </source>
</evidence>
<evidence type="ECO:0000256" key="8">
    <source>
        <dbReference type="ARBA" id="ARBA00022989"/>
    </source>
</evidence>
<dbReference type="PANTHER" id="PTHR13285">
    <property type="entry name" value="ACYLTRANSFERASE"/>
    <property type="match status" value="1"/>
</dbReference>
<evidence type="ECO:0000256" key="7">
    <source>
        <dbReference type="ARBA" id="ARBA00022841"/>
    </source>
</evidence>
<dbReference type="GO" id="GO:0016746">
    <property type="term" value="F:acyltransferase activity"/>
    <property type="evidence" value="ECO:0007669"/>
    <property type="project" value="UniProtKB-KW"/>
</dbReference>
<evidence type="ECO:0000256" key="9">
    <source>
        <dbReference type="ARBA" id="ARBA00023136"/>
    </source>
</evidence>
<feature type="transmembrane region" description="Helical" evidence="12">
    <location>
        <begin position="145"/>
        <end position="165"/>
    </location>
</feature>
<comment type="similarity">
    <text evidence="3 11">Belongs to the membrane-bound acyltransferase family.</text>
</comment>
<feature type="transmembrane region" description="Helical" evidence="12">
    <location>
        <begin position="44"/>
        <end position="65"/>
    </location>
</feature>
<keyword evidence="11" id="KW-0997">Cell inner membrane</keyword>
<evidence type="ECO:0000313" key="13">
    <source>
        <dbReference type="EMBL" id="ALS97674.1"/>
    </source>
</evidence>
<dbReference type="InterPro" id="IPR004299">
    <property type="entry name" value="MBOAT_fam"/>
</dbReference>
<dbReference type="PIRSF" id="PIRSF016636">
    <property type="entry name" value="AlgI_DltB"/>
    <property type="match status" value="1"/>
</dbReference>
<comment type="subcellular location">
    <subcellularLocation>
        <location evidence="11">Cell inner membrane</location>
    </subcellularLocation>
    <subcellularLocation>
        <location evidence="1">Cell membrane</location>
        <topology evidence="1">Multi-pass membrane protein</topology>
    </subcellularLocation>
</comment>
<feature type="transmembrane region" description="Helical" evidence="12">
    <location>
        <begin position="394"/>
        <end position="413"/>
    </location>
</feature>
<evidence type="ECO:0000256" key="12">
    <source>
        <dbReference type="SAM" id="Phobius"/>
    </source>
</evidence>
<protein>
    <recommendedName>
        <fullName evidence="11">Probable alginate O-acetylase</fullName>
        <ecNumber evidence="11">2.3.1.-</ecNumber>
    </recommendedName>
</protein>
<evidence type="ECO:0000256" key="11">
    <source>
        <dbReference type="PIRNR" id="PIRNR016636"/>
    </source>
</evidence>
<dbReference type="Pfam" id="PF03062">
    <property type="entry name" value="MBOAT"/>
    <property type="match status" value="1"/>
</dbReference>
<dbReference type="UniPathway" id="UPA00286"/>
<keyword evidence="7 11" id="KW-0016">Alginate biosynthesis</keyword>
<dbReference type="InterPro" id="IPR028362">
    <property type="entry name" value="AlgI"/>
</dbReference>
<dbReference type="OrthoDB" id="139172at2"/>
<proteinExistence type="inferred from homology"/>
<gene>
    <name evidence="13" type="ORF">AT746_04900</name>
</gene>
<dbReference type="EMBL" id="CP013650">
    <property type="protein sequence ID" value="ALS97674.1"/>
    <property type="molecule type" value="Genomic_DNA"/>
</dbReference>
<feature type="transmembrane region" description="Helical" evidence="12">
    <location>
        <begin position="433"/>
        <end position="451"/>
    </location>
</feature>
<dbReference type="InterPro" id="IPR024194">
    <property type="entry name" value="Ac/AlaTfrase_AlgI/DltB"/>
</dbReference>
<dbReference type="AlphaFoldDB" id="A0A0U2RK91"/>
<feature type="transmembrane region" description="Helical" evidence="12">
    <location>
        <begin position="115"/>
        <end position="133"/>
    </location>
</feature>
<evidence type="ECO:0000256" key="3">
    <source>
        <dbReference type="ARBA" id="ARBA00010323"/>
    </source>
</evidence>
<evidence type="ECO:0000256" key="10">
    <source>
        <dbReference type="ARBA" id="ARBA00023315"/>
    </source>
</evidence>
<feature type="transmembrane region" description="Helical" evidence="12">
    <location>
        <begin position="492"/>
        <end position="518"/>
    </location>
</feature>
<evidence type="ECO:0000256" key="5">
    <source>
        <dbReference type="ARBA" id="ARBA00022679"/>
    </source>
</evidence>
<feature type="transmembrane region" description="Helical" evidence="12">
    <location>
        <begin position="312"/>
        <end position="342"/>
    </location>
</feature>
<feature type="transmembrane region" description="Helical" evidence="12">
    <location>
        <begin position="223"/>
        <end position="242"/>
    </location>
</feature>
<reference evidence="13 14" key="1">
    <citation type="submission" date="2015-12" db="EMBL/GenBank/DDBJ databases">
        <title>Complete genome of Lacimicrobium alkaliphilum KCTC 32984.</title>
        <authorList>
            <person name="Kim S.-G."/>
            <person name="Lee Y.-J."/>
        </authorList>
    </citation>
    <scope>NUCLEOTIDE SEQUENCE [LARGE SCALE GENOMIC DNA]</scope>
    <source>
        <strain evidence="13 14">YelD216</strain>
    </source>
</reference>
<dbReference type="RefSeq" id="WP_062477250.1">
    <property type="nucleotide sequence ID" value="NZ_CP013650.1"/>
</dbReference>
<dbReference type="GO" id="GO:0042121">
    <property type="term" value="P:alginic acid biosynthetic process"/>
    <property type="evidence" value="ECO:0007669"/>
    <property type="project" value="UniProtKB-UniRule"/>
</dbReference>
<accession>A0A0U2RK91</accession>